<proteinExistence type="predicted"/>
<dbReference type="Pfam" id="PF13622">
    <property type="entry name" value="4HBT_3"/>
    <property type="match status" value="1"/>
</dbReference>
<dbReference type="EMBL" id="CAFBMH010000017">
    <property type="protein sequence ID" value="CAB4898722.1"/>
    <property type="molecule type" value="Genomic_DNA"/>
</dbReference>
<sequence>MTQPEALLLERLAVVLATSPAVPYLGLRGEIVDARVVVTLPGLEQHVGDVSQRSVHGGVLAAFLETAALAMLQAHGSGDPVKALSFTSAFVRPAQVVDTYAAVDVVRIGRRIAHVRVGAWQGDVDNFVATGQGTFSLR</sequence>
<reference evidence="2" key="1">
    <citation type="submission" date="2020-05" db="EMBL/GenBank/DDBJ databases">
        <authorList>
            <person name="Chiriac C."/>
            <person name="Salcher M."/>
            <person name="Ghai R."/>
            <person name="Kavagutti S V."/>
        </authorList>
    </citation>
    <scope>NUCLEOTIDE SEQUENCE</scope>
</reference>
<evidence type="ECO:0000259" key="1">
    <source>
        <dbReference type="Pfam" id="PF13622"/>
    </source>
</evidence>
<dbReference type="SUPFAM" id="SSF54637">
    <property type="entry name" value="Thioesterase/thiol ester dehydrase-isomerase"/>
    <property type="match status" value="1"/>
</dbReference>
<dbReference type="EMBL" id="CAEZYR010000066">
    <property type="protein sequence ID" value="CAB4751397.1"/>
    <property type="molecule type" value="Genomic_DNA"/>
</dbReference>
<name>A0A6J6TYH8_9ZZZZ</name>
<dbReference type="InterPro" id="IPR049449">
    <property type="entry name" value="TesB_ACOT8-like_N"/>
</dbReference>
<evidence type="ECO:0000313" key="3">
    <source>
        <dbReference type="EMBL" id="CAB4898722.1"/>
    </source>
</evidence>
<protein>
    <submittedName>
        <fullName evidence="2">Unannotated protein</fullName>
    </submittedName>
</protein>
<gene>
    <name evidence="2" type="ORF">UFOPK2754_01828</name>
    <name evidence="3" type="ORF">UFOPK3543_00737</name>
</gene>
<accession>A0A6J6TYH8</accession>
<feature type="domain" description="Acyl-CoA thioesterase-like N-terminal HotDog" evidence="1">
    <location>
        <begin position="51"/>
        <end position="135"/>
    </location>
</feature>
<evidence type="ECO:0000313" key="2">
    <source>
        <dbReference type="EMBL" id="CAB4751397.1"/>
    </source>
</evidence>
<dbReference type="InterPro" id="IPR029069">
    <property type="entry name" value="HotDog_dom_sf"/>
</dbReference>
<dbReference type="Gene3D" id="3.10.129.10">
    <property type="entry name" value="Hotdog Thioesterase"/>
    <property type="match status" value="1"/>
</dbReference>
<organism evidence="2">
    <name type="scientific">freshwater metagenome</name>
    <dbReference type="NCBI Taxonomy" id="449393"/>
    <lineage>
        <taxon>unclassified sequences</taxon>
        <taxon>metagenomes</taxon>
        <taxon>ecological metagenomes</taxon>
    </lineage>
</organism>
<dbReference type="CDD" id="cd03443">
    <property type="entry name" value="PaaI_thioesterase"/>
    <property type="match status" value="1"/>
</dbReference>
<dbReference type="AlphaFoldDB" id="A0A6J6TYH8"/>